<name>A0A0A9H0X0_ARUDO</name>
<evidence type="ECO:0000313" key="1">
    <source>
        <dbReference type="EMBL" id="JAE29434.1"/>
    </source>
</evidence>
<proteinExistence type="predicted"/>
<sequence>MLQARDKLAHSRRIEFSSWFVKTGRQPDCSISSLKKFFRFDISQ</sequence>
<accession>A0A0A9H0X0</accession>
<protein>
    <submittedName>
        <fullName evidence="1">Uncharacterized protein</fullName>
    </submittedName>
</protein>
<dbReference type="AlphaFoldDB" id="A0A0A9H0X0"/>
<dbReference type="EMBL" id="GBRH01168462">
    <property type="protein sequence ID" value="JAE29434.1"/>
    <property type="molecule type" value="Transcribed_RNA"/>
</dbReference>
<reference evidence="1" key="1">
    <citation type="submission" date="2014-09" db="EMBL/GenBank/DDBJ databases">
        <authorList>
            <person name="Magalhaes I.L.F."/>
            <person name="Oliveira U."/>
            <person name="Santos F.R."/>
            <person name="Vidigal T.H.D.A."/>
            <person name="Brescovit A.D."/>
            <person name="Santos A.J."/>
        </authorList>
    </citation>
    <scope>NUCLEOTIDE SEQUENCE</scope>
    <source>
        <tissue evidence="1">Shoot tissue taken approximately 20 cm above the soil surface</tissue>
    </source>
</reference>
<organism evidence="1">
    <name type="scientific">Arundo donax</name>
    <name type="common">Giant reed</name>
    <name type="synonym">Donax arundinaceus</name>
    <dbReference type="NCBI Taxonomy" id="35708"/>
    <lineage>
        <taxon>Eukaryota</taxon>
        <taxon>Viridiplantae</taxon>
        <taxon>Streptophyta</taxon>
        <taxon>Embryophyta</taxon>
        <taxon>Tracheophyta</taxon>
        <taxon>Spermatophyta</taxon>
        <taxon>Magnoliopsida</taxon>
        <taxon>Liliopsida</taxon>
        <taxon>Poales</taxon>
        <taxon>Poaceae</taxon>
        <taxon>PACMAD clade</taxon>
        <taxon>Arundinoideae</taxon>
        <taxon>Arundineae</taxon>
        <taxon>Arundo</taxon>
    </lineage>
</organism>
<reference evidence="1" key="2">
    <citation type="journal article" date="2015" name="Data Brief">
        <title>Shoot transcriptome of the giant reed, Arundo donax.</title>
        <authorList>
            <person name="Barrero R.A."/>
            <person name="Guerrero F.D."/>
            <person name="Moolhuijzen P."/>
            <person name="Goolsby J.A."/>
            <person name="Tidwell J."/>
            <person name="Bellgard S.E."/>
            <person name="Bellgard M.I."/>
        </authorList>
    </citation>
    <scope>NUCLEOTIDE SEQUENCE</scope>
    <source>
        <tissue evidence="1">Shoot tissue taken approximately 20 cm above the soil surface</tissue>
    </source>
</reference>